<name>A0A951QJX7_9CYAN</name>
<protein>
    <submittedName>
        <fullName evidence="2">Uncharacterized protein</fullName>
    </submittedName>
</protein>
<dbReference type="Proteomes" id="UP000729701">
    <property type="component" value="Unassembled WGS sequence"/>
</dbReference>
<organism evidence="2 3">
    <name type="scientific">Cyanomargarita calcarea GSE-NOS-MK-12-04C</name>
    <dbReference type="NCBI Taxonomy" id="2839659"/>
    <lineage>
        <taxon>Bacteria</taxon>
        <taxon>Bacillati</taxon>
        <taxon>Cyanobacteriota</taxon>
        <taxon>Cyanophyceae</taxon>
        <taxon>Nostocales</taxon>
        <taxon>Cyanomargaritaceae</taxon>
        <taxon>Cyanomargarita</taxon>
    </lineage>
</organism>
<keyword evidence="1" id="KW-1133">Transmembrane helix</keyword>
<evidence type="ECO:0000313" key="3">
    <source>
        <dbReference type="Proteomes" id="UP000729701"/>
    </source>
</evidence>
<dbReference type="AlphaFoldDB" id="A0A951QJX7"/>
<gene>
    <name evidence="2" type="ORF">KME60_00070</name>
</gene>
<keyword evidence="1" id="KW-0812">Transmembrane</keyword>
<sequence length="67" mass="7905">MSIWLSIALISYCLGAVIQWLQLKQKFQELDEYTNFPIIWVAKLIAVFGCFIEALMWPYSLILNDEY</sequence>
<evidence type="ECO:0000313" key="2">
    <source>
        <dbReference type="EMBL" id="MBW4665860.1"/>
    </source>
</evidence>
<comment type="caution">
    <text evidence="2">The sequence shown here is derived from an EMBL/GenBank/DDBJ whole genome shotgun (WGS) entry which is preliminary data.</text>
</comment>
<proteinExistence type="predicted"/>
<reference evidence="2" key="2">
    <citation type="journal article" date="2022" name="Microbiol. Resour. Announc.">
        <title>Metagenome Sequencing to Explore Phylogenomics of Terrestrial Cyanobacteria.</title>
        <authorList>
            <person name="Ward R.D."/>
            <person name="Stajich J.E."/>
            <person name="Johansen J.R."/>
            <person name="Huntemann M."/>
            <person name="Clum A."/>
            <person name="Foster B."/>
            <person name="Foster B."/>
            <person name="Roux S."/>
            <person name="Palaniappan K."/>
            <person name="Varghese N."/>
            <person name="Mukherjee S."/>
            <person name="Reddy T.B.K."/>
            <person name="Daum C."/>
            <person name="Copeland A."/>
            <person name="Chen I.A."/>
            <person name="Ivanova N.N."/>
            <person name="Kyrpides N.C."/>
            <person name="Shapiro N."/>
            <person name="Eloe-Fadrosh E.A."/>
            <person name="Pietrasiak N."/>
        </authorList>
    </citation>
    <scope>NUCLEOTIDE SEQUENCE</scope>
    <source>
        <strain evidence="2">GSE-NOS-MK-12-04C</strain>
    </source>
</reference>
<feature type="transmembrane region" description="Helical" evidence="1">
    <location>
        <begin position="39"/>
        <end position="62"/>
    </location>
</feature>
<dbReference type="EMBL" id="JAHHGZ010000001">
    <property type="protein sequence ID" value="MBW4665860.1"/>
    <property type="molecule type" value="Genomic_DNA"/>
</dbReference>
<keyword evidence="1" id="KW-0472">Membrane</keyword>
<evidence type="ECO:0000256" key="1">
    <source>
        <dbReference type="SAM" id="Phobius"/>
    </source>
</evidence>
<reference evidence="2" key="1">
    <citation type="submission" date="2021-05" db="EMBL/GenBank/DDBJ databases">
        <authorList>
            <person name="Pietrasiak N."/>
            <person name="Ward R."/>
            <person name="Stajich J.E."/>
            <person name="Kurbessoian T."/>
        </authorList>
    </citation>
    <scope>NUCLEOTIDE SEQUENCE</scope>
    <source>
        <strain evidence="2">GSE-NOS-MK-12-04C</strain>
    </source>
</reference>
<accession>A0A951QJX7</accession>